<evidence type="ECO:0000313" key="10">
    <source>
        <dbReference type="Proteomes" id="UP000249254"/>
    </source>
</evidence>
<keyword evidence="7" id="KW-0812">Transmembrane</keyword>
<feature type="domain" description="Peptidase S26" evidence="8">
    <location>
        <begin position="19"/>
        <end position="228"/>
    </location>
</feature>
<comment type="subcellular location">
    <subcellularLocation>
        <location evidence="7">Membrane</location>
        <topology evidence="7">Single-pass type II membrane protein</topology>
    </subcellularLocation>
</comment>
<dbReference type="NCBIfam" id="TIGR02227">
    <property type="entry name" value="sigpep_I_bact"/>
    <property type="match status" value="1"/>
</dbReference>
<keyword evidence="7" id="KW-0645">Protease</keyword>
<dbReference type="Pfam" id="PF10502">
    <property type="entry name" value="Peptidase_S26"/>
    <property type="match status" value="1"/>
</dbReference>
<evidence type="ECO:0000256" key="2">
    <source>
        <dbReference type="ARBA" id="ARBA00009370"/>
    </source>
</evidence>
<dbReference type="PROSITE" id="PS00761">
    <property type="entry name" value="SPASE_I_3"/>
    <property type="match status" value="1"/>
</dbReference>
<dbReference type="EC" id="3.4.21.89" evidence="3 7"/>
<dbReference type="GO" id="GO:0006465">
    <property type="term" value="P:signal peptide processing"/>
    <property type="evidence" value="ECO:0007669"/>
    <property type="project" value="InterPro"/>
</dbReference>
<dbReference type="SUPFAM" id="SSF51306">
    <property type="entry name" value="LexA/Signal peptidase"/>
    <property type="match status" value="1"/>
</dbReference>
<dbReference type="InterPro" id="IPR036286">
    <property type="entry name" value="LexA/Signal_pep-like_sf"/>
</dbReference>
<dbReference type="EMBL" id="QFYQ01000001">
    <property type="protein sequence ID" value="RAK55506.1"/>
    <property type="molecule type" value="Genomic_DNA"/>
</dbReference>
<evidence type="ECO:0000313" key="9">
    <source>
        <dbReference type="EMBL" id="RAK55506.1"/>
    </source>
</evidence>
<feature type="transmembrane region" description="Helical" evidence="7">
    <location>
        <begin position="21"/>
        <end position="40"/>
    </location>
</feature>
<evidence type="ECO:0000256" key="6">
    <source>
        <dbReference type="PIRSR" id="PIRSR600223-1"/>
    </source>
</evidence>
<evidence type="ECO:0000256" key="5">
    <source>
        <dbReference type="ARBA" id="ARBA00022801"/>
    </source>
</evidence>
<evidence type="ECO:0000256" key="3">
    <source>
        <dbReference type="ARBA" id="ARBA00013208"/>
    </source>
</evidence>
<keyword evidence="10" id="KW-1185">Reference proteome</keyword>
<feature type="active site" evidence="6">
    <location>
        <position position="110"/>
    </location>
</feature>
<organism evidence="9 10">
    <name type="scientific">Phenylobacterium soli</name>
    <dbReference type="NCBI Taxonomy" id="2170551"/>
    <lineage>
        <taxon>Bacteria</taxon>
        <taxon>Pseudomonadati</taxon>
        <taxon>Pseudomonadota</taxon>
        <taxon>Alphaproteobacteria</taxon>
        <taxon>Caulobacterales</taxon>
        <taxon>Caulobacteraceae</taxon>
        <taxon>Phenylobacterium</taxon>
    </lineage>
</organism>
<name>A0A328ANQ4_9CAUL</name>
<reference evidence="10" key="1">
    <citation type="submission" date="2018-05" db="EMBL/GenBank/DDBJ databases">
        <authorList>
            <person name="Li X."/>
        </authorList>
    </citation>
    <scope>NUCLEOTIDE SEQUENCE [LARGE SCALE GENOMIC DNA]</scope>
    <source>
        <strain evidence="10">LX32</strain>
    </source>
</reference>
<evidence type="ECO:0000256" key="4">
    <source>
        <dbReference type="ARBA" id="ARBA00019232"/>
    </source>
</evidence>
<dbReference type="GO" id="GO:0004252">
    <property type="term" value="F:serine-type endopeptidase activity"/>
    <property type="evidence" value="ECO:0007669"/>
    <property type="project" value="InterPro"/>
</dbReference>
<accession>A0A328ANQ4</accession>
<dbReference type="Proteomes" id="UP000249254">
    <property type="component" value="Unassembled WGS sequence"/>
</dbReference>
<keyword evidence="7" id="KW-0472">Membrane</keyword>
<dbReference type="CDD" id="cd06530">
    <property type="entry name" value="S26_SPase_I"/>
    <property type="match status" value="1"/>
</dbReference>
<dbReference type="PANTHER" id="PTHR43390">
    <property type="entry name" value="SIGNAL PEPTIDASE I"/>
    <property type="match status" value="1"/>
</dbReference>
<dbReference type="GO" id="GO:0009003">
    <property type="term" value="F:signal peptidase activity"/>
    <property type="evidence" value="ECO:0007669"/>
    <property type="project" value="UniProtKB-EC"/>
</dbReference>
<comment type="catalytic activity">
    <reaction evidence="1 7">
        <text>Cleavage of hydrophobic, N-terminal signal or leader sequences from secreted and periplasmic proteins.</text>
        <dbReference type="EC" id="3.4.21.89"/>
    </reaction>
</comment>
<keyword evidence="5 7" id="KW-0378">Hydrolase</keyword>
<dbReference type="InterPro" id="IPR019757">
    <property type="entry name" value="Pept_S26A_signal_pept_1_Lys-AS"/>
</dbReference>
<feature type="active site" evidence="6">
    <location>
        <position position="49"/>
    </location>
</feature>
<dbReference type="PROSITE" id="PS00760">
    <property type="entry name" value="SPASE_I_2"/>
    <property type="match status" value="1"/>
</dbReference>
<proteinExistence type="inferred from homology"/>
<dbReference type="AlphaFoldDB" id="A0A328ANQ4"/>
<dbReference type="InterPro" id="IPR019758">
    <property type="entry name" value="Pept_S26A_signal_pept_1_CS"/>
</dbReference>
<gene>
    <name evidence="9" type="primary">lepB</name>
    <name evidence="9" type="ORF">DJ017_13775</name>
</gene>
<evidence type="ECO:0000259" key="8">
    <source>
        <dbReference type="Pfam" id="PF10502"/>
    </source>
</evidence>
<comment type="similarity">
    <text evidence="2 7">Belongs to the peptidase S26 family.</text>
</comment>
<dbReference type="RefSeq" id="WP_111529254.1">
    <property type="nucleotide sequence ID" value="NZ_JBHRSG010000003.1"/>
</dbReference>
<dbReference type="PRINTS" id="PR00727">
    <property type="entry name" value="LEADERPTASE"/>
</dbReference>
<protein>
    <recommendedName>
        <fullName evidence="4 7">Signal peptidase I</fullName>
        <ecNumber evidence="3 7">3.4.21.89</ecNumber>
    </recommendedName>
</protein>
<dbReference type="InterPro" id="IPR019533">
    <property type="entry name" value="Peptidase_S26"/>
</dbReference>
<evidence type="ECO:0000256" key="7">
    <source>
        <dbReference type="RuleBase" id="RU362042"/>
    </source>
</evidence>
<dbReference type="InterPro" id="IPR000223">
    <property type="entry name" value="Pept_S26A_signal_pept_1"/>
</dbReference>
<dbReference type="GO" id="GO:0016020">
    <property type="term" value="C:membrane"/>
    <property type="evidence" value="ECO:0007669"/>
    <property type="project" value="UniProtKB-SubCell"/>
</dbReference>
<sequence length="257" mass="29009">MSENVQAASQKSGAANEVVEIVKTVVYALLIALFLRVIFFQPYTIPSASMEPNLYEGDYIIVSKFSYGWSRYSIPFGPPLFHGRVFGREPHRGDIIVFKYPPDPHKDYVKRLIGLPGDRIQVKQGLLYLNGAQVPRQYLGASKEDSGYGFVRDVFKYQEKIDGKSFSTNDFGPNEELDNTDTFVVPEGYYFMMGDNRDNSSDSRVPPAQGGVGFVPAENLEGKAQIILLSWKPGASIFKPWTWVLDARPSRFFRILQ</sequence>
<comment type="caution">
    <text evidence="9">The sequence shown here is derived from an EMBL/GenBank/DDBJ whole genome shotgun (WGS) entry which is preliminary data.</text>
</comment>
<dbReference type="PANTHER" id="PTHR43390:SF1">
    <property type="entry name" value="CHLOROPLAST PROCESSING PEPTIDASE"/>
    <property type="match status" value="1"/>
</dbReference>
<dbReference type="Gene3D" id="2.10.109.10">
    <property type="entry name" value="Umud Fragment, subunit A"/>
    <property type="match status" value="1"/>
</dbReference>
<evidence type="ECO:0000256" key="1">
    <source>
        <dbReference type="ARBA" id="ARBA00000677"/>
    </source>
</evidence>
<keyword evidence="7" id="KW-1133">Transmembrane helix</keyword>
<dbReference type="OrthoDB" id="9815782at2"/>